<dbReference type="InterPro" id="IPR038081">
    <property type="entry name" value="CalX-like_sf"/>
</dbReference>
<accession>A0AA35TJE2</accession>
<keyword evidence="3" id="KW-0106">Calcium</keyword>
<dbReference type="GO" id="GO:0016020">
    <property type="term" value="C:membrane"/>
    <property type="evidence" value="ECO:0007669"/>
    <property type="project" value="InterPro"/>
</dbReference>
<keyword evidence="4" id="KW-0406">Ion transport</keyword>
<dbReference type="GO" id="GO:0098703">
    <property type="term" value="P:calcium ion import across plasma membrane"/>
    <property type="evidence" value="ECO:0007669"/>
    <property type="project" value="TreeGrafter"/>
</dbReference>
<evidence type="ECO:0000256" key="4">
    <source>
        <dbReference type="ARBA" id="ARBA00023065"/>
    </source>
</evidence>
<evidence type="ECO:0000259" key="5">
    <source>
        <dbReference type="PROSITE" id="PS50835"/>
    </source>
</evidence>
<evidence type="ECO:0000256" key="2">
    <source>
        <dbReference type="ARBA" id="ARBA00022737"/>
    </source>
</evidence>
<feature type="non-terminal residue" evidence="6">
    <location>
        <position position="1"/>
    </location>
</feature>
<name>A0AA35TJE2_GEOBA</name>
<dbReference type="InterPro" id="IPR007110">
    <property type="entry name" value="Ig-like_dom"/>
</dbReference>
<dbReference type="InterPro" id="IPR051171">
    <property type="entry name" value="CaCA"/>
</dbReference>
<dbReference type="PANTHER" id="PTHR11878">
    <property type="entry name" value="SODIUM/CALCIUM EXCHANGER"/>
    <property type="match status" value="1"/>
</dbReference>
<keyword evidence="4" id="KW-0813">Transport</keyword>
<dbReference type="GO" id="GO:0005432">
    <property type="term" value="F:calcium:sodium antiporter activity"/>
    <property type="evidence" value="ECO:0007669"/>
    <property type="project" value="TreeGrafter"/>
</dbReference>
<reference evidence="6" key="1">
    <citation type="submission" date="2023-03" db="EMBL/GenBank/DDBJ databases">
        <authorList>
            <person name="Steffen K."/>
            <person name="Cardenas P."/>
        </authorList>
    </citation>
    <scope>NUCLEOTIDE SEQUENCE</scope>
</reference>
<evidence type="ECO:0000256" key="1">
    <source>
        <dbReference type="ARBA" id="ARBA00022729"/>
    </source>
</evidence>
<dbReference type="Pfam" id="PF03160">
    <property type="entry name" value="Calx-beta"/>
    <property type="match status" value="1"/>
</dbReference>
<dbReference type="Proteomes" id="UP001174909">
    <property type="component" value="Unassembled WGS sequence"/>
</dbReference>
<keyword evidence="2" id="KW-0677">Repeat</keyword>
<dbReference type="InterPro" id="IPR003644">
    <property type="entry name" value="Calx_beta"/>
</dbReference>
<sequence length="440" mass="48386">HQRVYLGRRNNPTSPVGIYRCDIPTIAVYDNDISVRDTVYVGLYTGSGGDVTIPGGVTYDFYTKTLTCISTGGPATTVTWTRDSTTVTQGAQTVLNDPVTAQYTHTLTVTTGGVYTCTVANNKPSNASARITLPAALVVGLERTSYTVSESEEAVEICITAVGVNTPCPSTQSFQVTFSTTDGSAVSPSDYEAVREVLTFAPCETRHCVNVSITDDLVNEPEETFSISLNKLTSFVTLNTTVGEVLITDDDDKPEEVRFLPVNATAVRISWSGSVHLPTSIIYTVYCSTNVVRKNERVYPPGVTSVDIVLEDDIILTCTSYVHNFTLYYGDVIPSPGSNPSTLTTFTFDIDKVYLQIQFGPFYYCLSWEFKKVAAIIERELQSYVVEIIRNSCSECYNLTQSFFRKGVFVCHGNPTKTTYRTTLVNPFPTTNSTYLTVCW</sequence>
<organism evidence="6 7">
    <name type="scientific">Geodia barretti</name>
    <name type="common">Barrett's horny sponge</name>
    <dbReference type="NCBI Taxonomy" id="519541"/>
    <lineage>
        <taxon>Eukaryota</taxon>
        <taxon>Metazoa</taxon>
        <taxon>Porifera</taxon>
        <taxon>Demospongiae</taxon>
        <taxon>Heteroscleromorpha</taxon>
        <taxon>Tetractinellida</taxon>
        <taxon>Astrophorina</taxon>
        <taxon>Geodiidae</taxon>
        <taxon>Geodia</taxon>
    </lineage>
</organism>
<evidence type="ECO:0000313" key="6">
    <source>
        <dbReference type="EMBL" id="CAI8049109.1"/>
    </source>
</evidence>
<protein>
    <recommendedName>
        <fullName evidence="5">Ig-like domain-containing protein</fullName>
    </recommendedName>
</protein>
<dbReference type="SUPFAM" id="SSF48726">
    <property type="entry name" value="Immunoglobulin"/>
    <property type="match status" value="1"/>
</dbReference>
<comment type="caution">
    <text evidence="6">The sequence shown here is derived from an EMBL/GenBank/DDBJ whole genome shotgun (WGS) entry which is preliminary data.</text>
</comment>
<proteinExistence type="predicted"/>
<dbReference type="InterPro" id="IPR013783">
    <property type="entry name" value="Ig-like_fold"/>
</dbReference>
<dbReference type="GO" id="GO:0098794">
    <property type="term" value="C:postsynapse"/>
    <property type="evidence" value="ECO:0007669"/>
    <property type="project" value="TreeGrafter"/>
</dbReference>
<gene>
    <name evidence="6" type="ORF">GBAR_LOCUS27045</name>
</gene>
<keyword evidence="1" id="KW-0732">Signal</keyword>
<dbReference type="Pfam" id="PF13895">
    <property type="entry name" value="Ig_2"/>
    <property type="match status" value="1"/>
</dbReference>
<dbReference type="GO" id="GO:0007154">
    <property type="term" value="P:cell communication"/>
    <property type="evidence" value="ECO:0007669"/>
    <property type="project" value="InterPro"/>
</dbReference>
<evidence type="ECO:0000256" key="3">
    <source>
        <dbReference type="ARBA" id="ARBA00022837"/>
    </source>
</evidence>
<dbReference type="Gene3D" id="2.60.40.10">
    <property type="entry name" value="Immunoglobulins"/>
    <property type="match status" value="1"/>
</dbReference>
<dbReference type="PROSITE" id="PS50835">
    <property type="entry name" value="IG_LIKE"/>
    <property type="match status" value="1"/>
</dbReference>
<dbReference type="Gene3D" id="2.60.40.2030">
    <property type="match status" value="1"/>
</dbReference>
<dbReference type="EMBL" id="CASHTH010003774">
    <property type="protein sequence ID" value="CAI8049109.1"/>
    <property type="molecule type" value="Genomic_DNA"/>
</dbReference>
<dbReference type="SMART" id="SM00237">
    <property type="entry name" value="Calx_beta"/>
    <property type="match status" value="1"/>
</dbReference>
<feature type="domain" description="Ig-like" evidence="5">
    <location>
        <begin position="24"/>
        <end position="132"/>
    </location>
</feature>
<evidence type="ECO:0000313" key="7">
    <source>
        <dbReference type="Proteomes" id="UP001174909"/>
    </source>
</evidence>
<dbReference type="InterPro" id="IPR036179">
    <property type="entry name" value="Ig-like_dom_sf"/>
</dbReference>
<dbReference type="SUPFAM" id="SSF141072">
    <property type="entry name" value="CalX-like"/>
    <property type="match status" value="1"/>
</dbReference>
<keyword evidence="7" id="KW-1185">Reference proteome</keyword>
<dbReference type="AlphaFoldDB" id="A0AA35TJE2"/>
<dbReference type="PANTHER" id="PTHR11878:SF76">
    <property type="entry name" value="CALX-BETA DOMAIN-CONTAINING PROTEIN"/>
    <property type="match status" value="1"/>
</dbReference>